<dbReference type="Pfam" id="PF19112">
    <property type="entry name" value="VanA_C"/>
    <property type="match status" value="1"/>
</dbReference>
<evidence type="ECO:0000313" key="7">
    <source>
        <dbReference type="EMBL" id="NKC32270.1"/>
    </source>
</evidence>
<reference evidence="7 8" key="1">
    <citation type="submission" date="2020-03" db="EMBL/GenBank/DDBJ databases">
        <title>Roseomonas selenitidurans sp. nov. isolated from urban soil.</title>
        <authorList>
            <person name="Liu H."/>
        </authorList>
    </citation>
    <scope>NUCLEOTIDE SEQUENCE [LARGE SCALE GENOMIC DNA]</scope>
    <source>
        <strain evidence="7 8">BU-1</strain>
    </source>
</reference>
<keyword evidence="3" id="KW-0560">Oxidoreductase</keyword>
<dbReference type="SUPFAM" id="SSF50022">
    <property type="entry name" value="ISP domain"/>
    <property type="match status" value="1"/>
</dbReference>
<evidence type="ECO:0000256" key="1">
    <source>
        <dbReference type="ARBA" id="ARBA00022714"/>
    </source>
</evidence>
<proteinExistence type="predicted"/>
<name>A0ABX1E519_9PROT</name>
<evidence type="ECO:0000256" key="2">
    <source>
        <dbReference type="ARBA" id="ARBA00022723"/>
    </source>
</evidence>
<evidence type="ECO:0000256" key="4">
    <source>
        <dbReference type="ARBA" id="ARBA00023004"/>
    </source>
</evidence>
<dbReference type="Proteomes" id="UP000787635">
    <property type="component" value="Unassembled WGS sequence"/>
</dbReference>
<keyword evidence="7" id="KW-0223">Dioxygenase</keyword>
<dbReference type="InterPro" id="IPR036922">
    <property type="entry name" value="Rieske_2Fe-2S_sf"/>
</dbReference>
<dbReference type="Gene3D" id="2.102.10.10">
    <property type="entry name" value="Rieske [2Fe-2S] iron-sulphur domain"/>
    <property type="match status" value="1"/>
</dbReference>
<evidence type="ECO:0000256" key="5">
    <source>
        <dbReference type="ARBA" id="ARBA00023014"/>
    </source>
</evidence>
<dbReference type="PANTHER" id="PTHR21266:SF60">
    <property type="entry name" value="3-KETOSTEROID-9-ALPHA-MONOOXYGENASE, OXYGENASE COMPONENT"/>
    <property type="match status" value="1"/>
</dbReference>
<keyword evidence="4" id="KW-0408">Iron</keyword>
<dbReference type="EMBL" id="JAAVNE010000024">
    <property type="protein sequence ID" value="NKC32270.1"/>
    <property type="molecule type" value="Genomic_DNA"/>
</dbReference>
<dbReference type="InterPro" id="IPR044043">
    <property type="entry name" value="VanA_C_cat"/>
</dbReference>
<sequence>MLHFPGPEQAGETSMKIGDAAVFRRFWYVAMPMARLAEGPQPFSLFGEEMVLWQAADGTVSALEDSCCHRSARLSLGELRGAALACPYHGWEFNAAGQCTLIPQRPEVAPPASARVKAYHVALRYGFVWVAVEDPLIPIPALPEAEDAGYRIIQEFHEPWDMSLFRLVDNWFDLAHVAFVHRGTQGDISQPVPPPEEIEEFDFGLVSRAVVPIANRSEGKSYTGIDSDTTVRRRTATWWAPNCRKLHITYPNGLQHIIFTTATPLGDKRILFTQFCIRNDSEADIPAAAAIAFDRRVTTEDKIILEATRADVPIMPGEKPEQGMPQDRAGNLARRKLRAIVETHSAPASVPEPATA</sequence>
<dbReference type="RefSeq" id="WP_168032187.1">
    <property type="nucleotide sequence ID" value="NZ_JAAVNE010000024.1"/>
</dbReference>
<dbReference type="InterPro" id="IPR017941">
    <property type="entry name" value="Rieske_2Fe-2S"/>
</dbReference>
<evidence type="ECO:0000256" key="3">
    <source>
        <dbReference type="ARBA" id="ARBA00023002"/>
    </source>
</evidence>
<dbReference type="Pfam" id="PF00355">
    <property type="entry name" value="Rieske"/>
    <property type="match status" value="1"/>
</dbReference>
<keyword evidence="2" id="KW-0479">Metal-binding</keyword>
<evidence type="ECO:0000259" key="6">
    <source>
        <dbReference type="PROSITE" id="PS51296"/>
    </source>
</evidence>
<comment type="caution">
    <text evidence="7">The sequence shown here is derived from an EMBL/GenBank/DDBJ whole genome shotgun (WGS) entry which is preliminary data.</text>
</comment>
<keyword evidence="5" id="KW-0411">Iron-sulfur</keyword>
<dbReference type="InterPro" id="IPR050584">
    <property type="entry name" value="Cholesterol_7-desaturase"/>
</dbReference>
<feature type="domain" description="Rieske" evidence="6">
    <location>
        <begin position="27"/>
        <end position="130"/>
    </location>
</feature>
<dbReference type="PROSITE" id="PS51296">
    <property type="entry name" value="RIESKE"/>
    <property type="match status" value="1"/>
</dbReference>
<keyword evidence="8" id="KW-1185">Reference proteome</keyword>
<protein>
    <submittedName>
        <fullName evidence="7">Aromatic ring-hydroxylating dioxygenase subunit alpha</fullName>
    </submittedName>
</protein>
<dbReference type="GO" id="GO:0051213">
    <property type="term" value="F:dioxygenase activity"/>
    <property type="evidence" value="ECO:0007669"/>
    <property type="project" value="UniProtKB-KW"/>
</dbReference>
<dbReference type="SUPFAM" id="SSF55961">
    <property type="entry name" value="Bet v1-like"/>
    <property type="match status" value="1"/>
</dbReference>
<gene>
    <name evidence="7" type="ORF">HEQ75_15515</name>
</gene>
<dbReference type="PANTHER" id="PTHR21266">
    <property type="entry name" value="IRON-SULFUR DOMAIN CONTAINING PROTEIN"/>
    <property type="match status" value="1"/>
</dbReference>
<keyword evidence="1" id="KW-0001">2Fe-2S</keyword>
<accession>A0ABX1E519</accession>
<evidence type="ECO:0000313" key="8">
    <source>
        <dbReference type="Proteomes" id="UP000787635"/>
    </source>
</evidence>
<organism evidence="7 8">
    <name type="scientific">Falsiroseomonas selenitidurans</name>
    <dbReference type="NCBI Taxonomy" id="2716335"/>
    <lineage>
        <taxon>Bacteria</taxon>
        <taxon>Pseudomonadati</taxon>
        <taxon>Pseudomonadota</taxon>
        <taxon>Alphaproteobacteria</taxon>
        <taxon>Acetobacterales</taxon>
        <taxon>Roseomonadaceae</taxon>
        <taxon>Falsiroseomonas</taxon>
    </lineage>
</organism>
<dbReference type="Gene3D" id="3.90.380.10">
    <property type="entry name" value="Naphthalene 1,2-dioxygenase Alpha Subunit, Chain A, domain 1"/>
    <property type="match status" value="1"/>
</dbReference>